<sequence>MSSYGRQTTSLVLYFNFHFFLSLFCYLPVPVVLSALSSNQQATMIDLSNSLNTSAGGAVPWDVNKEPNPCSWKGVECNSPTNSSVIRISLSEHSLSSSDFLPLVCRIESLQVLDVSGNRLTTIPPGFISACGKLGKLKLLNFSLNNLVGPLPDFVGFLGLEALDFARNNLSGSIGSELDGLVKLRSLNLTFNHFAGHVPTRLGKFKVLEELELSVNTFDGPIPAELVGYKNLTLIDLSGNRLTGSIPAWIGELSKLEVLILSANNLSGGIPQSISDITSLWRFAANSNDFNETIPGGITKHLKNLDLSYNKLNGSIPSDLLSERNLQTLDLSNNRLEGPVPEALSPSLVRLRLGSNSLDGKIPSAAIATHGNLTYLEMENNNLTGSIPPELGDCRKLALLNLAQNQLSGALPAKLGDLSSLEVLKLQLNNLSGGIPIQFTRLPKLSILNISRNSLNGSIPPSVSNMQSLINMNLQGNKLSGSIPVGIASMNSLMELQLGENQLSGDIPRMPMNLQIALNLSSNHFQGLIPETLSSLGGLEILDLSNNKFSGEIPDFLTKLGTLTQLSLSNNELSGEIPKFPSWVMVDTSGNKALINRTTINTPPQLEKKKKSYAATIVLAVVAAAVVAFGAITIVAVSISRQNYRVNDEQVQTEEELAVPEVLQGNLLTANGIHRSNIDFTRAMEVVSDQSNFVLKTRFSTYYKAIMPSGASYFVKKLNWSDKIFQLGSHDRVARDLEVFGKLSNSNVMNPLAYVLTSDSAYLFYEFAPKGTLFDALRGISGDDMDWGSRYSIAVGVAQGLSFLHGCTPSPILLLDLSSKSILLKSLKEPLIAEAELLKVIDPSKSTGSLSTIAGSVGYIPPEYAYTMVVTMAGNIYSFGVVLLELLTGKPAVSEGIELAKWVLSNSAQQDKRDHILDYSISRTSTAVRNQMLAVLKIALACVSVSPEARPRMKSVLTRLLNAR</sequence>
<evidence type="ECO:0000256" key="2">
    <source>
        <dbReference type="ARBA" id="ARBA00022614"/>
    </source>
</evidence>
<keyword evidence="12" id="KW-0325">Glycoprotein</keyword>
<dbReference type="InterPro" id="IPR000719">
    <property type="entry name" value="Prot_kinase_dom"/>
</dbReference>
<dbReference type="Pfam" id="PF07714">
    <property type="entry name" value="PK_Tyr_Ser-Thr"/>
    <property type="match status" value="1"/>
</dbReference>
<accession>A0A540M8P3</accession>
<evidence type="ECO:0000256" key="9">
    <source>
        <dbReference type="ARBA" id="ARBA00022989"/>
    </source>
</evidence>
<keyword evidence="3" id="KW-0808">Transferase</keyword>
<evidence type="ECO:0000256" key="13">
    <source>
        <dbReference type="SAM" id="Phobius"/>
    </source>
</evidence>
<dbReference type="GO" id="GO:0004672">
    <property type="term" value="F:protein kinase activity"/>
    <property type="evidence" value="ECO:0007669"/>
    <property type="project" value="InterPro"/>
</dbReference>
<dbReference type="Gene3D" id="1.10.510.10">
    <property type="entry name" value="Transferase(Phosphotransferase) domain 1"/>
    <property type="match status" value="1"/>
</dbReference>
<reference evidence="15 16" key="1">
    <citation type="journal article" date="2019" name="G3 (Bethesda)">
        <title>Sequencing of a Wild Apple (Malus baccata) Genome Unravels the Differences Between Cultivated and Wild Apple Species Regarding Disease Resistance and Cold Tolerance.</title>
        <authorList>
            <person name="Chen X."/>
        </authorList>
    </citation>
    <scope>NUCLEOTIDE SEQUENCE [LARGE SCALE GENOMIC DNA]</scope>
    <source>
        <strain evidence="16">cv. Shandingzi</strain>
        <tissue evidence="15">Leaves</tissue>
    </source>
</reference>
<dbReference type="FunFam" id="3.80.10.10:FF:000512">
    <property type="entry name" value="Leucine-rich repeat receptor-like serine/threonine-protein kinase BAM3"/>
    <property type="match status" value="1"/>
</dbReference>
<dbReference type="SUPFAM" id="SSF52058">
    <property type="entry name" value="L domain-like"/>
    <property type="match status" value="1"/>
</dbReference>
<evidence type="ECO:0000256" key="3">
    <source>
        <dbReference type="ARBA" id="ARBA00022679"/>
    </source>
</evidence>
<keyword evidence="8" id="KW-0067">ATP-binding</keyword>
<feature type="transmembrane region" description="Helical" evidence="13">
    <location>
        <begin position="613"/>
        <end position="637"/>
    </location>
</feature>
<feature type="transmembrane region" description="Helical" evidence="13">
    <location>
        <begin position="12"/>
        <end position="36"/>
    </location>
</feature>
<dbReference type="InterPro" id="IPR013210">
    <property type="entry name" value="LRR_N_plant-typ"/>
</dbReference>
<dbReference type="GO" id="GO:0005524">
    <property type="term" value="F:ATP binding"/>
    <property type="evidence" value="ECO:0007669"/>
    <property type="project" value="UniProtKB-KW"/>
</dbReference>
<protein>
    <recommendedName>
        <fullName evidence="14">Protein kinase domain-containing protein</fullName>
    </recommendedName>
</protein>
<dbReference type="GO" id="GO:0033612">
    <property type="term" value="F:receptor serine/threonine kinase binding"/>
    <property type="evidence" value="ECO:0007669"/>
    <property type="project" value="TreeGrafter"/>
</dbReference>
<dbReference type="PANTHER" id="PTHR48056">
    <property type="entry name" value="LRR RECEPTOR-LIKE SERINE/THREONINE-PROTEIN KINASE-RELATED"/>
    <property type="match status" value="1"/>
</dbReference>
<dbReference type="Proteomes" id="UP000315295">
    <property type="component" value="Unassembled WGS sequence"/>
</dbReference>
<evidence type="ECO:0000256" key="11">
    <source>
        <dbReference type="ARBA" id="ARBA00023170"/>
    </source>
</evidence>
<dbReference type="SMART" id="SM00369">
    <property type="entry name" value="LRR_TYP"/>
    <property type="match status" value="8"/>
</dbReference>
<dbReference type="PRINTS" id="PR00019">
    <property type="entry name" value="LEURICHRPT"/>
</dbReference>
<organism evidence="15 16">
    <name type="scientific">Malus baccata</name>
    <name type="common">Siberian crab apple</name>
    <name type="synonym">Pyrus baccata</name>
    <dbReference type="NCBI Taxonomy" id="106549"/>
    <lineage>
        <taxon>Eukaryota</taxon>
        <taxon>Viridiplantae</taxon>
        <taxon>Streptophyta</taxon>
        <taxon>Embryophyta</taxon>
        <taxon>Tracheophyta</taxon>
        <taxon>Spermatophyta</taxon>
        <taxon>Magnoliopsida</taxon>
        <taxon>eudicotyledons</taxon>
        <taxon>Gunneridae</taxon>
        <taxon>Pentapetalae</taxon>
        <taxon>rosids</taxon>
        <taxon>fabids</taxon>
        <taxon>Rosales</taxon>
        <taxon>Rosaceae</taxon>
        <taxon>Amygdaloideae</taxon>
        <taxon>Maleae</taxon>
        <taxon>Malus</taxon>
    </lineage>
</organism>
<dbReference type="SUPFAM" id="SSF56112">
    <property type="entry name" value="Protein kinase-like (PK-like)"/>
    <property type="match status" value="1"/>
</dbReference>
<keyword evidence="10 13" id="KW-0472">Membrane</keyword>
<evidence type="ECO:0000256" key="1">
    <source>
        <dbReference type="ARBA" id="ARBA00004479"/>
    </source>
</evidence>
<evidence type="ECO:0000313" key="15">
    <source>
        <dbReference type="EMBL" id="TQD94912.1"/>
    </source>
</evidence>
<keyword evidence="9 13" id="KW-1133">Transmembrane helix</keyword>
<name>A0A540M8P3_MALBA</name>
<dbReference type="InterPro" id="IPR003591">
    <property type="entry name" value="Leu-rich_rpt_typical-subtyp"/>
</dbReference>
<dbReference type="AlphaFoldDB" id="A0A540M8P3"/>
<proteinExistence type="predicted"/>
<comment type="caution">
    <text evidence="15">The sequence shown here is derived from an EMBL/GenBank/DDBJ whole genome shotgun (WGS) entry which is preliminary data.</text>
</comment>
<evidence type="ECO:0000259" key="14">
    <source>
        <dbReference type="PROSITE" id="PS50011"/>
    </source>
</evidence>
<dbReference type="PROSITE" id="PS50011">
    <property type="entry name" value="PROTEIN_KINASE_DOM"/>
    <property type="match status" value="1"/>
</dbReference>
<evidence type="ECO:0000313" key="16">
    <source>
        <dbReference type="Proteomes" id="UP000315295"/>
    </source>
</evidence>
<dbReference type="SUPFAM" id="SSF52047">
    <property type="entry name" value="RNI-like"/>
    <property type="match status" value="1"/>
</dbReference>
<dbReference type="InterPro" id="IPR001611">
    <property type="entry name" value="Leu-rich_rpt"/>
</dbReference>
<dbReference type="STRING" id="106549.A0A540M8P3"/>
<keyword evidence="11" id="KW-0675">Receptor</keyword>
<evidence type="ECO:0000256" key="7">
    <source>
        <dbReference type="ARBA" id="ARBA00022741"/>
    </source>
</evidence>
<dbReference type="InterPro" id="IPR032675">
    <property type="entry name" value="LRR_dom_sf"/>
</dbReference>
<evidence type="ECO:0000256" key="8">
    <source>
        <dbReference type="ARBA" id="ARBA00022840"/>
    </source>
</evidence>
<evidence type="ECO:0000256" key="10">
    <source>
        <dbReference type="ARBA" id="ARBA00023136"/>
    </source>
</evidence>
<dbReference type="FunFam" id="3.80.10.10:FF:000095">
    <property type="entry name" value="LRR receptor-like serine/threonine-protein kinase GSO1"/>
    <property type="match status" value="1"/>
</dbReference>
<gene>
    <name evidence="15" type="ORF">C1H46_019458</name>
</gene>
<dbReference type="EMBL" id="VIEB01000331">
    <property type="protein sequence ID" value="TQD94912.1"/>
    <property type="molecule type" value="Genomic_DNA"/>
</dbReference>
<keyword evidence="5" id="KW-0732">Signal</keyword>
<dbReference type="Gene3D" id="3.30.200.20">
    <property type="entry name" value="Phosphorylase Kinase, domain 1"/>
    <property type="match status" value="1"/>
</dbReference>
<keyword evidence="16" id="KW-1185">Reference proteome</keyword>
<keyword evidence="2" id="KW-0433">Leucine-rich repeat</keyword>
<dbReference type="GO" id="GO:0016020">
    <property type="term" value="C:membrane"/>
    <property type="evidence" value="ECO:0007669"/>
    <property type="project" value="UniProtKB-SubCell"/>
</dbReference>
<dbReference type="FunFam" id="3.30.200.20:FF:000454">
    <property type="entry name" value="Leucine-rich repeat receptor-like tyrosine-protein kinase PXC3"/>
    <property type="match status" value="1"/>
</dbReference>
<dbReference type="FunFam" id="1.10.510.10:FF:000388">
    <property type="entry name" value="Leucine-rich repeat receptor-like tyrosine-protein kinase PXC3"/>
    <property type="match status" value="1"/>
</dbReference>
<dbReference type="Pfam" id="PF00560">
    <property type="entry name" value="LRR_1"/>
    <property type="match status" value="5"/>
</dbReference>
<evidence type="ECO:0000256" key="6">
    <source>
        <dbReference type="ARBA" id="ARBA00022737"/>
    </source>
</evidence>
<dbReference type="PANTHER" id="PTHR48056:SF17">
    <property type="entry name" value="LEUCINE-RICH REPEAT RECEPTOR PROTEIN KINASE EMS1"/>
    <property type="match status" value="1"/>
</dbReference>
<keyword evidence="7" id="KW-0547">Nucleotide-binding</keyword>
<keyword evidence="6" id="KW-0677">Repeat</keyword>
<dbReference type="Pfam" id="PF13855">
    <property type="entry name" value="LRR_8"/>
    <property type="match status" value="2"/>
</dbReference>
<dbReference type="InterPro" id="IPR011009">
    <property type="entry name" value="Kinase-like_dom_sf"/>
</dbReference>
<evidence type="ECO:0000256" key="5">
    <source>
        <dbReference type="ARBA" id="ARBA00022729"/>
    </source>
</evidence>
<evidence type="ECO:0000256" key="12">
    <source>
        <dbReference type="ARBA" id="ARBA00023180"/>
    </source>
</evidence>
<dbReference type="PROSITE" id="PS51450">
    <property type="entry name" value="LRR"/>
    <property type="match status" value="2"/>
</dbReference>
<dbReference type="FunFam" id="3.80.10.10:FF:000041">
    <property type="entry name" value="LRR receptor-like serine/threonine-protein kinase ERECTA"/>
    <property type="match status" value="1"/>
</dbReference>
<dbReference type="Gene3D" id="3.80.10.10">
    <property type="entry name" value="Ribonuclease Inhibitor"/>
    <property type="match status" value="3"/>
</dbReference>
<feature type="domain" description="Protein kinase" evidence="14">
    <location>
        <begin position="688"/>
        <end position="964"/>
    </location>
</feature>
<keyword evidence="4 13" id="KW-0812">Transmembrane</keyword>
<comment type="subcellular location">
    <subcellularLocation>
        <location evidence="1">Membrane</location>
        <topology evidence="1">Single-pass type I membrane protein</topology>
    </subcellularLocation>
</comment>
<evidence type="ECO:0000256" key="4">
    <source>
        <dbReference type="ARBA" id="ARBA00022692"/>
    </source>
</evidence>
<dbReference type="InterPro" id="IPR050647">
    <property type="entry name" value="Plant_LRR-RLKs"/>
</dbReference>
<dbReference type="Pfam" id="PF08263">
    <property type="entry name" value="LRRNT_2"/>
    <property type="match status" value="1"/>
</dbReference>
<dbReference type="InterPro" id="IPR001245">
    <property type="entry name" value="Ser-Thr/Tyr_kinase_cat_dom"/>
</dbReference>